<evidence type="ECO:0000256" key="6">
    <source>
        <dbReference type="SAM" id="Phobius"/>
    </source>
</evidence>
<proteinExistence type="predicted"/>
<feature type="domain" description="Citrate transporter-like" evidence="7">
    <location>
        <begin position="1"/>
        <end position="231"/>
    </location>
</feature>
<dbReference type="Pfam" id="PF03600">
    <property type="entry name" value="CitMHS"/>
    <property type="match status" value="1"/>
</dbReference>
<organism evidence="8 9">
    <name type="scientific">Pyrolobus fumarii (strain DSM 11204 / 1A)</name>
    <dbReference type="NCBI Taxonomy" id="694429"/>
    <lineage>
        <taxon>Archaea</taxon>
        <taxon>Thermoproteota</taxon>
        <taxon>Thermoprotei</taxon>
        <taxon>Desulfurococcales</taxon>
        <taxon>Pyrodictiaceae</taxon>
        <taxon>Pyrolobus</taxon>
    </lineage>
</organism>
<feature type="transmembrane region" description="Helical" evidence="6">
    <location>
        <begin position="117"/>
        <end position="136"/>
    </location>
</feature>
<dbReference type="HOGENOM" id="CLU_011920_4_0_2"/>
<feature type="transmembrane region" description="Helical" evidence="6">
    <location>
        <begin position="142"/>
        <end position="162"/>
    </location>
</feature>
<keyword evidence="2" id="KW-0813">Transport</keyword>
<dbReference type="OrthoDB" id="19068at2157"/>
<dbReference type="STRING" id="694429.Pyrfu_1063"/>
<dbReference type="eggNOG" id="arCOG00238">
    <property type="taxonomic scope" value="Archaea"/>
</dbReference>
<feature type="transmembrane region" description="Helical" evidence="6">
    <location>
        <begin position="329"/>
        <end position="351"/>
    </location>
</feature>
<dbReference type="InterPro" id="IPR004680">
    <property type="entry name" value="Cit_transptr-like_dom"/>
</dbReference>
<protein>
    <submittedName>
        <fullName evidence="8">Citrate transporter</fullName>
    </submittedName>
</protein>
<reference evidence="8 9" key="1">
    <citation type="journal article" date="2011" name="Stand. Genomic Sci.">
        <title>Complete genome sequence of the hyperthermophilic chemolithoautotroph Pyrolobus fumarii type strain (1A).</title>
        <authorList>
            <person name="Anderson I."/>
            <person name="Goker M."/>
            <person name="Nolan M."/>
            <person name="Lucas S."/>
            <person name="Hammon N."/>
            <person name="Deshpande S."/>
            <person name="Cheng J.F."/>
            <person name="Tapia R."/>
            <person name="Han C."/>
            <person name="Goodwin L."/>
            <person name="Pitluck S."/>
            <person name="Huntemann M."/>
            <person name="Liolios K."/>
            <person name="Ivanova N."/>
            <person name="Pagani I."/>
            <person name="Mavromatis K."/>
            <person name="Ovchinikova G."/>
            <person name="Pati A."/>
            <person name="Chen A."/>
            <person name="Palaniappan K."/>
            <person name="Land M."/>
            <person name="Hauser L."/>
            <person name="Brambilla E.M."/>
            <person name="Huber H."/>
            <person name="Yasawong M."/>
            <person name="Rohde M."/>
            <person name="Spring S."/>
            <person name="Abt B."/>
            <person name="Sikorski J."/>
            <person name="Wirth R."/>
            <person name="Detter J.C."/>
            <person name="Woyke T."/>
            <person name="Bristow J."/>
            <person name="Eisen J.A."/>
            <person name="Markowitz V."/>
            <person name="Hugenholtz P."/>
            <person name="Kyrpides N.C."/>
            <person name="Klenk H.P."/>
            <person name="Lapidus A."/>
        </authorList>
    </citation>
    <scope>NUCLEOTIDE SEQUENCE [LARGE SCALE GENOMIC DNA]</scope>
    <source>
        <strain evidence="9">DSM 11204 / 1A</strain>
    </source>
</reference>
<keyword evidence="3 6" id="KW-0812">Transmembrane</keyword>
<sequence length="395" mass="41664">MVLAGAVDPSKLPHYVNLDVLGLVYLMSIVTGYLEISGVAELVAARVSKLGGKQAVFWMLMASGGLSLLLENVSVVYLFAPVALKLAQRVGVDPVAVVVGVALSSDMAGSATMIGDPPAIITAGYLNLNFMDFIIYKGRPSMFFYTVAAMVAACMVVATLAARRATRAGGHSIKPNNEGNAVFAVDRVFLLEVTVFVIAKIVLLSIRDQIHIPLTLAALVAVGGITLTRILIHRDTRSVKEAISKHDIETPLFLAGVFVISGAFVETGLASQLANLLLSISGGDVRRLALLLIAVSVLASAVIYNTPYVAAMLPVVVELARNVGADPVMLAWALLIGATLGGTLTYIGAMGNYAAVRFLAARGYPVGFTKFASISVPFTLVSVLIGTILYIISWW</sequence>
<evidence type="ECO:0000256" key="2">
    <source>
        <dbReference type="ARBA" id="ARBA00022448"/>
    </source>
</evidence>
<feature type="transmembrane region" description="Helical" evidence="6">
    <location>
        <begin position="212"/>
        <end position="232"/>
    </location>
</feature>
<dbReference type="AlphaFoldDB" id="G0EF34"/>
<feature type="transmembrane region" description="Helical" evidence="6">
    <location>
        <begin position="252"/>
        <end position="270"/>
    </location>
</feature>
<keyword evidence="9" id="KW-1185">Reference proteome</keyword>
<dbReference type="EMBL" id="CP002838">
    <property type="protein sequence ID" value="AEM38931.1"/>
    <property type="molecule type" value="Genomic_DNA"/>
</dbReference>
<evidence type="ECO:0000256" key="4">
    <source>
        <dbReference type="ARBA" id="ARBA00022989"/>
    </source>
</evidence>
<keyword evidence="5 6" id="KW-0472">Membrane</keyword>
<feature type="transmembrane region" description="Helical" evidence="6">
    <location>
        <begin position="371"/>
        <end position="392"/>
    </location>
</feature>
<dbReference type="PANTHER" id="PTHR43568">
    <property type="entry name" value="P PROTEIN"/>
    <property type="match status" value="1"/>
</dbReference>
<feature type="transmembrane region" description="Helical" evidence="6">
    <location>
        <begin position="183"/>
        <end position="206"/>
    </location>
</feature>
<evidence type="ECO:0000256" key="5">
    <source>
        <dbReference type="ARBA" id="ARBA00023136"/>
    </source>
</evidence>
<evidence type="ECO:0000313" key="9">
    <source>
        <dbReference type="Proteomes" id="UP000001037"/>
    </source>
</evidence>
<feature type="transmembrane region" description="Helical" evidence="6">
    <location>
        <begin position="290"/>
        <end position="317"/>
    </location>
</feature>
<dbReference type="InterPro" id="IPR051475">
    <property type="entry name" value="Diverse_Ion_Transporter"/>
</dbReference>
<feature type="transmembrane region" description="Helical" evidence="6">
    <location>
        <begin position="20"/>
        <end position="44"/>
    </location>
</feature>
<gene>
    <name evidence="8" type="ordered locus">Pyrfu_1063</name>
</gene>
<dbReference type="PANTHER" id="PTHR43568:SF1">
    <property type="entry name" value="P PROTEIN"/>
    <property type="match status" value="1"/>
</dbReference>
<evidence type="ECO:0000313" key="8">
    <source>
        <dbReference type="EMBL" id="AEM38931.1"/>
    </source>
</evidence>
<evidence type="ECO:0000256" key="3">
    <source>
        <dbReference type="ARBA" id="ARBA00022692"/>
    </source>
</evidence>
<keyword evidence="4 6" id="KW-1133">Transmembrane helix</keyword>
<dbReference type="KEGG" id="pfm:Pyrfu_1063"/>
<feature type="transmembrane region" description="Helical" evidence="6">
    <location>
        <begin position="56"/>
        <end position="80"/>
    </location>
</feature>
<dbReference type="Proteomes" id="UP000001037">
    <property type="component" value="Chromosome"/>
</dbReference>
<dbReference type="InParanoid" id="G0EF34"/>
<name>G0EF34_PYRF1</name>
<dbReference type="GO" id="GO:0055085">
    <property type="term" value="P:transmembrane transport"/>
    <property type="evidence" value="ECO:0007669"/>
    <property type="project" value="InterPro"/>
</dbReference>
<dbReference type="GO" id="GO:0016020">
    <property type="term" value="C:membrane"/>
    <property type="evidence" value="ECO:0007669"/>
    <property type="project" value="UniProtKB-SubCell"/>
</dbReference>
<evidence type="ECO:0000256" key="1">
    <source>
        <dbReference type="ARBA" id="ARBA00004141"/>
    </source>
</evidence>
<evidence type="ECO:0000259" key="7">
    <source>
        <dbReference type="Pfam" id="PF03600"/>
    </source>
</evidence>
<comment type="subcellular location">
    <subcellularLocation>
        <location evidence="1">Membrane</location>
        <topology evidence="1">Multi-pass membrane protein</topology>
    </subcellularLocation>
</comment>
<accession>G0EF34</accession>